<dbReference type="EMBL" id="VLTO01000097">
    <property type="protein sequence ID" value="KAA0165020.1"/>
    <property type="molecule type" value="Genomic_DNA"/>
</dbReference>
<feature type="transmembrane region" description="Helical" evidence="6">
    <location>
        <begin position="62"/>
        <end position="83"/>
    </location>
</feature>
<protein>
    <submittedName>
        <fullName evidence="7">Uncharacterized protein</fullName>
    </submittedName>
</protein>
<comment type="caution">
    <text evidence="7">The sequence shown here is derived from an EMBL/GenBank/DDBJ whole genome shotgun (WGS) entry which is preliminary data.</text>
</comment>
<accession>A0A5A8C029</accession>
<sequence>MSNAPVTGPPKDNPWDEDDTGGRSAVGAVAGAAGSAFTATAGAVGTASGALSNAIARTPLPWILWILRILNLTNGVLLGVAAFESFFILDGSVTRTFLMVYEACFGLLLVLFELRVGPVARWVKRQFGFMFTFAGRLAFLIFVGAVCFGMLHNRPPSLVMKSDIDSWEYSYSWVLGVGIGTMANALVNSFVVCSHPYFRSDPRAKMTDEEVERYLRNNPEAASRIAAKAGAPAGTPAAAAAKPAAPVRADFGASTAPSASGGYTPPAAMPAPEATPFTGSADGGVSEADVDPFTGSAPAPAPAAGPWSPAADDDDDDSTGDNPFA</sequence>
<keyword evidence="4 6" id="KW-0472">Membrane</keyword>
<evidence type="ECO:0000256" key="1">
    <source>
        <dbReference type="ARBA" id="ARBA00004141"/>
    </source>
</evidence>
<dbReference type="Pfam" id="PF08507">
    <property type="entry name" value="COPI_assoc"/>
    <property type="match status" value="1"/>
</dbReference>
<evidence type="ECO:0000256" key="6">
    <source>
        <dbReference type="SAM" id="Phobius"/>
    </source>
</evidence>
<evidence type="ECO:0000256" key="5">
    <source>
        <dbReference type="SAM" id="MobiDB-lite"/>
    </source>
</evidence>
<dbReference type="OrthoDB" id="202910at2759"/>
<evidence type="ECO:0000256" key="3">
    <source>
        <dbReference type="ARBA" id="ARBA00022989"/>
    </source>
</evidence>
<evidence type="ECO:0000313" key="10">
    <source>
        <dbReference type="Proteomes" id="UP000325113"/>
    </source>
</evidence>
<feature type="region of interest" description="Disordered" evidence="5">
    <location>
        <begin position="252"/>
        <end position="325"/>
    </location>
</feature>
<dbReference type="InterPro" id="IPR013714">
    <property type="entry name" value="Golgi_TVP15"/>
</dbReference>
<name>A0A5A8C029_CAFRO</name>
<feature type="transmembrane region" description="Helical" evidence="6">
    <location>
        <begin position="25"/>
        <end position="50"/>
    </location>
</feature>
<feature type="transmembrane region" description="Helical" evidence="6">
    <location>
        <begin position="95"/>
        <end position="116"/>
    </location>
</feature>
<feature type="region of interest" description="Disordered" evidence="5">
    <location>
        <begin position="1"/>
        <end position="20"/>
    </location>
</feature>
<dbReference type="PANTHER" id="PTHR38894:SF1">
    <property type="entry name" value="TRANSMEMBRANE PROTEIN"/>
    <property type="match status" value="1"/>
</dbReference>
<feature type="compositionally biased region" description="Low complexity" evidence="5">
    <location>
        <begin position="295"/>
        <end position="310"/>
    </location>
</feature>
<feature type="transmembrane region" description="Helical" evidence="6">
    <location>
        <begin position="171"/>
        <end position="193"/>
    </location>
</feature>
<proteinExistence type="predicted"/>
<evidence type="ECO:0000256" key="4">
    <source>
        <dbReference type="ARBA" id="ARBA00023136"/>
    </source>
</evidence>
<evidence type="ECO:0000256" key="2">
    <source>
        <dbReference type="ARBA" id="ARBA00022692"/>
    </source>
</evidence>
<dbReference type="Proteomes" id="UP000322899">
    <property type="component" value="Unassembled WGS sequence"/>
</dbReference>
<keyword evidence="2 6" id="KW-0812">Transmembrane</keyword>
<dbReference type="GO" id="GO:0016020">
    <property type="term" value="C:membrane"/>
    <property type="evidence" value="ECO:0007669"/>
    <property type="project" value="UniProtKB-SubCell"/>
</dbReference>
<evidence type="ECO:0000313" key="7">
    <source>
        <dbReference type="EMBL" id="KAA0146353.1"/>
    </source>
</evidence>
<gene>
    <name evidence="8" type="ORF">FNF27_07712</name>
    <name evidence="7" type="ORF">FNF31_07805</name>
</gene>
<comment type="subcellular location">
    <subcellularLocation>
        <location evidence="1">Membrane</location>
        <topology evidence="1">Multi-pass membrane protein</topology>
    </subcellularLocation>
</comment>
<feature type="transmembrane region" description="Helical" evidence="6">
    <location>
        <begin position="128"/>
        <end position="151"/>
    </location>
</feature>
<evidence type="ECO:0000313" key="9">
    <source>
        <dbReference type="Proteomes" id="UP000322899"/>
    </source>
</evidence>
<dbReference type="PANTHER" id="PTHR38894">
    <property type="entry name" value="TRANSMEMBRANE PROTEIN"/>
    <property type="match status" value="1"/>
</dbReference>
<dbReference type="EMBL" id="VLTM01000190">
    <property type="protein sequence ID" value="KAA0146353.1"/>
    <property type="molecule type" value="Genomic_DNA"/>
</dbReference>
<dbReference type="AlphaFoldDB" id="A0A5A8C029"/>
<dbReference type="Proteomes" id="UP000325113">
    <property type="component" value="Unassembled WGS sequence"/>
</dbReference>
<keyword evidence="3 6" id="KW-1133">Transmembrane helix</keyword>
<evidence type="ECO:0000313" key="8">
    <source>
        <dbReference type="EMBL" id="KAA0165020.1"/>
    </source>
</evidence>
<reference evidence="9 10" key="1">
    <citation type="submission" date="2019-07" db="EMBL/GenBank/DDBJ databases">
        <title>Genomes of Cafeteria roenbergensis.</title>
        <authorList>
            <person name="Fischer M.G."/>
            <person name="Hackl T."/>
            <person name="Roman M."/>
        </authorList>
    </citation>
    <scope>NUCLEOTIDE SEQUENCE [LARGE SCALE GENOMIC DNA]</scope>
    <source>
        <strain evidence="7 10">Cflag</strain>
        <strain evidence="8 9">E4-10P</strain>
    </source>
</reference>
<organism evidence="7 10">
    <name type="scientific">Cafeteria roenbergensis</name>
    <name type="common">Marine flagellate</name>
    <dbReference type="NCBI Taxonomy" id="33653"/>
    <lineage>
        <taxon>Eukaryota</taxon>
        <taxon>Sar</taxon>
        <taxon>Stramenopiles</taxon>
        <taxon>Bigyra</taxon>
        <taxon>Opalozoa</taxon>
        <taxon>Bicosoecida</taxon>
        <taxon>Cafeteriaceae</taxon>
        <taxon>Cafeteria</taxon>
    </lineage>
</organism>
<feature type="compositionally biased region" description="Low complexity" evidence="5">
    <location>
        <begin position="264"/>
        <end position="278"/>
    </location>
</feature>